<sequence length="107" mass="11903">MKLNIDKCLSFIGSHAWFFIFGAVSFQIISMVVLARSFFVDAFLDTAIIAAAIQMVAIIFMAVSRHAIKIRMLDSAGGPEAYLAQKIEWPGDPFYTGSVWISKIIVR</sequence>
<accession>A0A1B8HCZ3</accession>
<proteinExistence type="predicted"/>
<keyword evidence="1" id="KW-0472">Membrane</keyword>
<dbReference type="RefSeq" id="WP_067423708.1">
    <property type="nucleotide sequence ID" value="NZ_LZEX01000014.1"/>
</dbReference>
<keyword evidence="1" id="KW-0812">Transmembrane</keyword>
<feature type="transmembrane region" description="Helical" evidence="1">
    <location>
        <begin position="12"/>
        <end position="36"/>
    </location>
</feature>
<evidence type="ECO:0000313" key="2">
    <source>
        <dbReference type="EMBL" id="OBU06950.1"/>
    </source>
</evidence>
<dbReference type="EMBL" id="LZEX01000014">
    <property type="protein sequence ID" value="OBU06950.1"/>
    <property type="molecule type" value="Genomic_DNA"/>
</dbReference>
<reference evidence="2 3" key="1">
    <citation type="submission" date="2016-06" db="EMBL/GenBank/DDBJ databases">
        <authorList>
            <person name="Kjaerup R.B."/>
            <person name="Dalgaard T.S."/>
            <person name="Juul-Madsen H.R."/>
        </authorList>
    </citation>
    <scope>NUCLEOTIDE SEQUENCE [LARGE SCALE GENOMIC DNA]</scope>
    <source>
        <strain evidence="2 3">GCSL-Mp3</strain>
    </source>
</reference>
<feature type="transmembrane region" description="Helical" evidence="1">
    <location>
        <begin position="42"/>
        <end position="63"/>
    </location>
</feature>
<evidence type="ECO:0000313" key="3">
    <source>
        <dbReference type="Proteomes" id="UP000092247"/>
    </source>
</evidence>
<comment type="caution">
    <text evidence="2">The sequence shown here is derived from an EMBL/GenBank/DDBJ whole genome shotgun (WGS) entry which is preliminary data.</text>
</comment>
<dbReference type="Proteomes" id="UP000092247">
    <property type="component" value="Unassembled WGS sequence"/>
</dbReference>
<gene>
    <name evidence="2" type="ORF">AYY17_19625</name>
</gene>
<organism evidence="2 3">
    <name type="scientific">Morganella psychrotolerans</name>
    <dbReference type="NCBI Taxonomy" id="368603"/>
    <lineage>
        <taxon>Bacteria</taxon>
        <taxon>Pseudomonadati</taxon>
        <taxon>Pseudomonadota</taxon>
        <taxon>Gammaproteobacteria</taxon>
        <taxon>Enterobacterales</taxon>
        <taxon>Morganellaceae</taxon>
        <taxon>Morganella</taxon>
    </lineage>
</organism>
<dbReference type="AlphaFoldDB" id="A0A1B8HCZ3"/>
<keyword evidence="1" id="KW-1133">Transmembrane helix</keyword>
<protein>
    <submittedName>
        <fullName evidence="2">Uncharacterized protein</fullName>
    </submittedName>
</protein>
<name>A0A1B8HCZ3_9GAMM</name>
<evidence type="ECO:0000256" key="1">
    <source>
        <dbReference type="SAM" id="Phobius"/>
    </source>
</evidence>